<feature type="region of interest" description="Disordered" evidence="1">
    <location>
        <begin position="275"/>
        <end position="312"/>
    </location>
</feature>
<evidence type="ECO:0000313" key="4">
    <source>
        <dbReference type="Proteomes" id="UP000676079"/>
    </source>
</evidence>
<dbReference type="InterPro" id="IPR041413">
    <property type="entry name" value="MLTR_LBD"/>
</dbReference>
<dbReference type="SMART" id="SM00530">
    <property type="entry name" value="HTH_XRE"/>
    <property type="match status" value="1"/>
</dbReference>
<dbReference type="PROSITE" id="PS50943">
    <property type="entry name" value="HTH_CROC1"/>
    <property type="match status" value="1"/>
</dbReference>
<dbReference type="Pfam" id="PF13560">
    <property type="entry name" value="HTH_31"/>
    <property type="match status" value="1"/>
</dbReference>
<dbReference type="Gene3D" id="1.10.260.40">
    <property type="entry name" value="lambda repressor-like DNA-binding domains"/>
    <property type="match status" value="1"/>
</dbReference>
<dbReference type="Pfam" id="PF17765">
    <property type="entry name" value="MLTR_LBD"/>
    <property type="match status" value="1"/>
</dbReference>
<dbReference type="PANTHER" id="PTHR35010">
    <property type="entry name" value="BLL4672 PROTEIN-RELATED"/>
    <property type="match status" value="1"/>
</dbReference>
<dbReference type="PANTHER" id="PTHR35010:SF2">
    <property type="entry name" value="BLL4672 PROTEIN"/>
    <property type="match status" value="1"/>
</dbReference>
<dbReference type="Gene3D" id="3.30.450.180">
    <property type="match status" value="1"/>
</dbReference>
<gene>
    <name evidence="3" type="ORF">KGD84_30895</name>
</gene>
<evidence type="ECO:0000256" key="1">
    <source>
        <dbReference type="SAM" id="MobiDB-lite"/>
    </source>
</evidence>
<keyword evidence="4" id="KW-1185">Reference proteome</keyword>
<proteinExistence type="predicted"/>
<sequence>MSDRAETSERTTMAPRASELGDFLRARRAALRPEDVGLTPYGERRRVPGLRREELCLLAGVSVTHYTRLEQGRGTRVSREVLTAIARALRLDEDEISHLMDLAAPARRPAQPRPEHAGDSARQLINAMAQVPALILDRRNDVLAWNGLGHALLGGHLDPGDPDLPAHRPNLTRMLFLEEHMRDLYGEHWPEEATLAVASLRLTAGRNPDDRRLAELVGRLAVQSGEFAERWARHPVRTCTSGTKRMDHPVVGRLELAFETLQIPKSPGQRLIAYSAAPGSPSERALRDLLPQGRPDAEERPRAVLSAVASRG</sequence>
<dbReference type="Proteomes" id="UP000676079">
    <property type="component" value="Chromosome"/>
</dbReference>
<feature type="domain" description="HTH cro/C1-type" evidence="2">
    <location>
        <begin position="49"/>
        <end position="96"/>
    </location>
</feature>
<organism evidence="3 4">
    <name type="scientific">Nocardiopsis changdeensis</name>
    <dbReference type="NCBI Taxonomy" id="2831969"/>
    <lineage>
        <taxon>Bacteria</taxon>
        <taxon>Bacillati</taxon>
        <taxon>Actinomycetota</taxon>
        <taxon>Actinomycetes</taxon>
        <taxon>Streptosporangiales</taxon>
        <taxon>Nocardiopsidaceae</taxon>
        <taxon>Nocardiopsis</taxon>
    </lineage>
</organism>
<dbReference type="CDD" id="cd00093">
    <property type="entry name" value="HTH_XRE"/>
    <property type="match status" value="1"/>
</dbReference>
<dbReference type="SUPFAM" id="SSF47413">
    <property type="entry name" value="lambda repressor-like DNA-binding domains"/>
    <property type="match status" value="1"/>
</dbReference>
<name>A0ABX8BPH1_9ACTN</name>
<accession>A0ABX8BPH1</accession>
<dbReference type="EMBL" id="CP074133">
    <property type="protein sequence ID" value="QUX22648.1"/>
    <property type="molecule type" value="Genomic_DNA"/>
</dbReference>
<evidence type="ECO:0000259" key="2">
    <source>
        <dbReference type="PROSITE" id="PS50943"/>
    </source>
</evidence>
<dbReference type="InterPro" id="IPR001387">
    <property type="entry name" value="Cro/C1-type_HTH"/>
</dbReference>
<reference evidence="3 4" key="1">
    <citation type="submission" date="2021-05" db="EMBL/GenBank/DDBJ databases">
        <title>Direct Submission.</title>
        <authorList>
            <person name="Li K."/>
            <person name="Gao J."/>
        </authorList>
    </citation>
    <scope>NUCLEOTIDE SEQUENCE [LARGE SCALE GENOMIC DNA]</scope>
    <source>
        <strain evidence="3 4">Mg02</strain>
    </source>
</reference>
<dbReference type="InterPro" id="IPR010982">
    <property type="entry name" value="Lambda_DNA-bd_dom_sf"/>
</dbReference>
<protein>
    <submittedName>
        <fullName evidence="3">Helix-turn-helix domain-containing protein</fullName>
    </submittedName>
</protein>
<evidence type="ECO:0000313" key="3">
    <source>
        <dbReference type="EMBL" id="QUX22648.1"/>
    </source>
</evidence>